<name>A0A369J2F2_HYPMA</name>
<keyword evidence="2" id="KW-1185">Reference proteome</keyword>
<evidence type="ECO:0000313" key="2">
    <source>
        <dbReference type="Proteomes" id="UP000076154"/>
    </source>
</evidence>
<comment type="caution">
    <text evidence="1">The sequence shown here is derived from an EMBL/GenBank/DDBJ whole genome shotgun (WGS) entry which is preliminary data.</text>
</comment>
<sequence length="182" mass="19739">MHHHNAFYSYNFGQGSLQPIAPEQLSEIAQTFGAEYTIEAAQLAIPGPPINICPGEAGLCATLPLTPDLAVHIWGGTHGTYAYDFVDARGEHILLPSKYQLWTVPQPTDSIVKGMCESFEASMGVCPRPPTETFFLAEGAVLRLFDVDEGRDVVLFQFPREGRPAAPYFAAVSPIVAGIVPH</sequence>
<dbReference type="Proteomes" id="UP000076154">
    <property type="component" value="Unassembled WGS sequence"/>
</dbReference>
<gene>
    <name evidence="1" type="ORF">Hypma_004753</name>
</gene>
<dbReference type="InParanoid" id="A0A369J2F2"/>
<protein>
    <submittedName>
        <fullName evidence="1">Uncharacterized protein</fullName>
    </submittedName>
</protein>
<reference evidence="1" key="1">
    <citation type="submission" date="2018-04" db="EMBL/GenBank/DDBJ databases">
        <title>Whole genome sequencing of Hypsizygus marmoreus.</title>
        <authorList>
            <person name="Choi I.-G."/>
            <person name="Min B."/>
            <person name="Kim J.-G."/>
            <person name="Kim S."/>
            <person name="Oh Y.-L."/>
            <person name="Kong W.-S."/>
            <person name="Park H."/>
            <person name="Jeong J."/>
            <person name="Song E.-S."/>
        </authorList>
    </citation>
    <scope>NUCLEOTIDE SEQUENCE [LARGE SCALE GENOMIC DNA]</scope>
    <source>
        <strain evidence="1">51987-8</strain>
    </source>
</reference>
<dbReference type="AlphaFoldDB" id="A0A369J2F2"/>
<proteinExistence type="predicted"/>
<accession>A0A369J2F2</accession>
<evidence type="ECO:0000313" key="1">
    <source>
        <dbReference type="EMBL" id="RDB15320.1"/>
    </source>
</evidence>
<organism evidence="1 2">
    <name type="scientific">Hypsizygus marmoreus</name>
    <name type="common">White beech mushroom</name>
    <name type="synonym">Agaricus marmoreus</name>
    <dbReference type="NCBI Taxonomy" id="39966"/>
    <lineage>
        <taxon>Eukaryota</taxon>
        <taxon>Fungi</taxon>
        <taxon>Dikarya</taxon>
        <taxon>Basidiomycota</taxon>
        <taxon>Agaricomycotina</taxon>
        <taxon>Agaricomycetes</taxon>
        <taxon>Agaricomycetidae</taxon>
        <taxon>Agaricales</taxon>
        <taxon>Tricholomatineae</taxon>
        <taxon>Lyophyllaceae</taxon>
        <taxon>Hypsizygus</taxon>
    </lineage>
</organism>
<dbReference type="EMBL" id="LUEZ02000184">
    <property type="protein sequence ID" value="RDB15320.1"/>
    <property type="molecule type" value="Genomic_DNA"/>
</dbReference>